<organism evidence="1 2">
    <name type="scientific">Nocardia sputorum</name>
    <dbReference type="NCBI Taxonomy" id="2984338"/>
    <lineage>
        <taxon>Bacteria</taxon>
        <taxon>Bacillati</taxon>
        <taxon>Actinomycetota</taxon>
        <taxon>Actinomycetes</taxon>
        <taxon>Mycobacteriales</taxon>
        <taxon>Nocardiaceae</taxon>
        <taxon>Nocardia</taxon>
    </lineage>
</organism>
<accession>A0ABN6U783</accession>
<dbReference type="Proteomes" id="UP001317870">
    <property type="component" value="Chromosome"/>
</dbReference>
<dbReference type="EMBL" id="AP026978">
    <property type="protein sequence ID" value="BDU00983.1"/>
    <property type="molecule type" value="Genomic_DNA"/>
</dbReference>
<keyword evidence="2" id="KW-1185">Reference proteome</keyword>
<evidence type="ECO:0000313" key="2">
    <source>
        <dbReference type="Proteomes" id="UP001317870"/>
    </source>
</evidence>
<proteinExistence type="predicted"/>
<sequence>MRLAHAPLAQGLVVPYITLAHRDRTRPVWGKLDQRRLRDTLARKLCQVCGQPLEDRVLLYIRPADHLRGITPEPGVHPECGHYSRRACPMLAGRQTRYNPHPPAKFARCEDPACHCWRWQPNERDPREAPREGQPADAWYEVWIPISDYIVVHDPGTDTAPPGIGINLRGVMLLKIRKVRDAAAAVDGSSLPIDLLPSYAAFAKLFGLKGMRL</sequence>
<evidence type="ECO:0000313" key="1">
    <source>
        <dbReference type="EMBL" id="BDU00983.1"/>
    </source>
</evidence>
<protein>
    <submittedName>
        <fullName evidence="1">Uncharacterized protein</fullName>
    </submittedName>
</protein>
<reference evidence="1 2" key="1">
    <citation type="submission" date="2022-11" db="EMBL/GenBank/DDBJ databases">
        <title>Genome Sequencing of Nocardia sp. ON39_IFM12276 and assembly.</title>
        <authorList>
            <person name="Shimojima M."/>
            <person name="Toyokawa M."/>
            <person name="Uesaka K."/>
        </authorList>
    </citation>
    <scope>NUCLEOTIDE SEQUENCE [LARGE SCALE GENOMIC DNA]</scope>
    <source>
        <strain evidence="1 2">IFM 12276</strain>
    </source>
</reference>
<gene>
    <name evidence="1" type="ORF">IFM12276_40110</name>
</gene>
<name>A0ABN6U783_9NOCA</name>